<protein>
    <submittedName>
        <fullName evidence="3">Polar amino acid transport system substrate-binding protein</fullName>
    </submittedName>
</protein>
<name>A0A7X0BPU9_9PSED</name>
<dbReference type="Pfam" id="PF00497">
    <property type="entry name" value="SBP_bac_3"/>
    <property type="match status" value="1"/>
</dbReference>
<evidence type="ECO:0000259" key="2">
    <source>
        <dbReference type="Pfam" id="PF00497"/>
    </source>
</evidence>
<gene>
    <name evidence="3" type="ORF">HNP49_000782</name>
</gene>
<dbReference type="RefSeq" id="WP_184680779.1">
    <property type="nucleotide sequence ID" value="NZ_JACHLL010000001.1"/>
</dbReference>
<dbReference type="Proteomes" id="UP000557193">
    <property type="component" value="Unassembled WGS sequence"/>
</dbReference>
<keyword evidence="1" id="KW-0732">Signal</keyword>
<feature type="domain" description="Solute-binding protein family 3/N-terminal" evidence="2">
    <location>
        <begin position="24"/>
        <end position="236"/>
    </location>
</feature>
<dbReference type="PANTHER" id="PTHR38834:SF3">
    <property type="entry name" value="SOLUTE-BINDING PROTEIN FAMILY 3_N-TERMINAL DOMAIN-CONTAINING PROTEIN"/>
    <property type="match status" value="1"/>
</dbReference>
<proteinExistence type="predicted"/>
<dbReference type="InterPro" id="IPR001638">
    <property type="entry name" value="Solute-binding_3/MltF_N"/>
</dbReference>
<dbReference type="AlphaFoldDB" id="A0A7X0BPU9"/>
<dbReference type="EMBL" id="JACHLL010000001">
    <property type="protein sequence ID" value="MBB6340632.1"/>
    <property type="molecule type" value="Genomic_DNA"/>
</dbReference>
<dbReference type="SUPFAM" id="SSF53850">
    <property type="entry name" value="Periplasmic binding protein-like II"/>
    <property type="match status" value="1"/>
</dbReference>
<feature type="signal peptide" evidence="1">
    <location>
        <begin position="1"/>
        <end position="20"/>
    </location>
</feature>
<keyword evidence="4" id="KW-1185">Reference proteome</keyword>
<dbReference type="Gene3D" id="3.40.190.10">
    <property type="entry name" value="Periplasmic binding protein-like II"/>
    <property type="match status" value="2"/>
</dbReference>
<evidence type="ECO:0000313" key="4">
    <source>
        <dbReference type="Proteomes" id="UP000557193"/>
    </source>
</evidence>
<evidence type="ECO:0000313" key="3">
    <source>
        <dbReference type="EMBL" id="MBB6340632.1"/>
    </source>
</evidence>
<organism evidence="3 4">
    <name type="scientific">Pseudomonas fluvialis</name>
    <dbReference type="NCBI Taxonomy" id="1793966"/>
    <lineage>
        <taxon>Bacteria</taxon>
        <taxon>Pseudomonadati</taxon>
        <taxon>Pseudomonadota</taxon>
        <taxon>Gammaproteobacteria</taxon>
        <taxon>Pseudomonadales</taxon>
        <taxon>Pseudomonadaceae</taxon>
        <taxon>Pseudomonas</taxon>
    </lineage>
</organism>
<sequence length="255" mass="28334">MAQCGWVALLAGLLLQGVQAAEPLRVLTEHSPPGEYLAADGRVTGPTAEMVRELLQRAGESAEIELLPWMRAYQIASTATAPVALFETSRTPEREVQFKWVGPIKRIRWGLYDRAERARPLADLEQARQATSICTYIGDGKGDLLAQRGFSNLFRPAKSQQCFDMLRLGRDTLWLSSDIEMENIRSGTDLALQQVLAIDSLDLYIAFSRATPDATVRHWQATLDAMKRDGSLARHYRGTYADSLIEEVSQVSVAP</sequence>
<evidence type="ECO:0000256" key="1">
    <source>
        <dbReference type="SAM" id="SignalP"/>
    </source>
</evidence>
<accession>A0A7X0BPU9</accession>
<dbReference type="PANTHER" id="PTHR38834">
    <property type="entry name" value="PERIPLASMIC SUBSTRATE BINDING PROTEIN FAMILY 3"/>
    <property type="match status" value="1"/>
</dbReference>
<comment type="caution">
    <text evidence="3">The sequence shown here is derived from an EMBL/GenBank/DDBJ whole genome shotgun (WGS) entry which is preliminary data.</text>
</comment>
<feature type="chain" id="PRO_5031566205" evidence="1">
    <location>
        <begin position="21"/>
        <end position="255"/>
    </location>
</feature>
<reference evidence="3 4" key="1">
    <citation type="submission" date="2020-08" db="EMBL/GenBank/DDBJ databases">
        <title>Functional genomics of gut bacteria from endangered species of beetles.</title>
        <authorList>
            <person name="Carlos-Shanley C."/>
        </authorList>
    </citation>
    <scope>NUCLEOTIDE SEQUENCE [LARGE SCALE GENOMIC DNA]</scope>
    <source>
        <strain evidence="3 4">S00202</strain>
    </source>
</reference>